<evidence type="ECO:0000313" key="2">
    <source>
        <dbReference type="EMBL" id="KNC25681.1"/>
    </source>
</evidence>
<feature type="compositionally biased region" description="Basic and acidic residues" evidence="1">
    <location>
        <begin position="96"/>
        <end position="108"/>
    </location>
</feature>
<keyword evidence="3" id="KW-1185">Reference proteome</keyword>
<organism evidence="2 3">
    <name type="scientific">Lucilia cuprina</name>
    <name type="common">Green bottle fly</name>
    <name type="synonym">Australian sheep blowfly</name>
    <dbReference type="NCBI Taxonomy" id="7375"/>
    <lineage>
        <taxon>Eukaryota</taxon>
        <taxon>Metazoa</taxon>
        <taxon>Ecdysozoa</taxon>
        <taxon>Arthropoda</taxon>
        <taxon>Hexapoda</taxon>
        <taxon>Insecta</taxon>
        <taxon>Pterygota</taxon>
        <taxon>Neoptera</taxon>
        <taxon>Endopterygota</taxon>
        <taxon>Diptera</taxon>
        <taxon>Brachycera</taxon>
        <taxon>Muscomorpha</taxon>
        <taxon>Oestroidea</taxon>
        <taxon>Calliphoridae</taxon>
        <taxon>Luciliinae</taxon>
        <taxon>Lucilia</taxon>
    </lineage>
</organism>
<gene>
    <name evidence="2" type="ORF">FF38_03560</name>
</gene>
<feature type="compositionally biased region" description="Basic and acidic residues" evidence="1">
    <location>
        <begin position="13"/>
        <end position="50"/>
    </location>
</feature>
<dbReference type="Proteomes" id="UP000037069">
    <property type="component" value="Unassembled WGS sequence"/>
</dbReference>
<evidence type="ECO:0000313" key="3">
    <source>
        <dbReference type="Proteomes" id="UP000037069"/>
    </source>
</evidence>
<evidence type="ECO:0000256" key="1">
    <source>
        <dbReference type="SAM" id="MobiDB-lite"/>
    </source>
</evidence>
<comment type="caution">
    <text evidence="2">The sequence shown here is derived from an EMBL/GenBank/DDBJ whole genome shotgun (WGS) entry which is preliminary data.</text>
</comment>
<feature type="non-terminal residue" evidence="2">
    <location>
        <position position="1"/>
    </location>
</feature>
<reference evidence="2 3" key="1">
    <citation type="journal article" date="2015" name="Nat. Commun.">
        <title>Lucilia cuprina genome unlocks parasitic fly biology to underpin future interventions.</title>
        <authorList>
            <person name="Anstead C.A."/>
            <person name="Korhonen P.K."/>
            <person name="Young N.D."/>
            <person name="Hall R.S."/>
            <person name="Jex A.R."/>
            <person name="Murali S.C."/>
            <person name="Hughes D.S."/>
            <person name="Lee S.F."/>
            <person name="Perry T."/>
            <person name="Stroehlein A.J."/>
            <person name="Ansell B.R."/>
            <person name="Breugelmans B."/>
            <person name="Hofmann A."/>
            <person name="Qu J."/>
            <person name="Dugan S."/>
            <person name="Lee S.L."/>
            <person name="Chao H."/>
            <person name="Dinh H."/>
            <person name="Han Y."/>
            <person name="Doddapaneni H.V."/>
            <person name="Worley K.C."/>
            <person name="Muzny D.M."/>
            <person name="Ioannidis P."/>
            <person name="Waterhouse R.M."/>
            <person name="Zdobnov E.M."/>
            <person name="James P.J."/>
            <person name="Bagnall N.H."/>
            <person name="Kotze A.C."/>
            <person name="Gibbs R.A."/>
            <person name="Richards S."/>
            <person name="Batterham P."/>
            <person name="Gasser R.B."/>
        </authorList>
    </citation>
    <scope>NUCLEOTIDE SEQUENCE [LARGE SCALE GENOMIC DNA]</scope>
    <source>
        <strain evidence="2 3">LS</strain>
        <tissue evidence="2">Full body</tissue>
    </source>
</reference>
<sequence length="181" mass="20397">QGGGQGRDEDVDDQPHALERIHQRNDLDVERDRRATQQQHHHADQERTEEAEVVAAQHQQVDGHDQDRAGQRELVHVRPRHPLRGDAAQDGAGQVEQEREDRQRRPDPRPQQPLTLRGRRANTVHRPTLGVVRLLARPCGSAGQDRLPLRDAGGDGAPGQVDGVRDEREQVGGDRRPHQQQ</sequence>
<name>A0A0L0C0A8_LUCCU</name>
<dbReference type="EMBL" id="JRES01001082">
    <property type="protein sequence ID" value="KNC25681.1"/>
    <property type="molecule type" value="Genomic_DNA"/>
</dbReference>
<accession>A0A0L0C0A8</accession>
<protein>
    <submittedName>
        <fullName evidence="2">Uncharacterized protein</fullName>
    </submittedName>
</protein>
<proteinExistence type="predicted"/>
<feature type="region of interest" description="Disordered" evidence="1">
    <location>
        <begin position="141"/>
        <end position="181"/>
    </location>
</feature>
<dbReference type="AlphaFoldDB" id="A0A0L0C0A8"/>
<feature type="compositionally biased region" description="Basic and acidic residues" evidence="1">
    <location>
        <begin position="61"/>
        <end position="76"/>
    </location>
</feature>
<feature type="compositionally biased region" description="Basic and acidic residues" evidence="1">
    <location>
        <begin position="163"/>
        <end position="181"/>
    </location>
</feature>
<feature type="region of interest" description="Disordered" evidence="1">
    <location>
        <begin position="1"/>
        <end position="125"/>
    </location>
</feature>